<dbReference type="EMBL" id="JAWDGP010004792">
    <property type="protein sequence ID" value="KAK3761958.1"/>
    <property type="molecule type" value="Genomic_DNA"/>
</dbReference>
<sequence>MQPPNEHSGEDEEEDGVPVLPQVLSKAVIQALAQVRVFVMQQGETTASNKTLQEVIAMEHSVQELVTVAKKKKNNNWFLFPVHYPPNLS</sequence>
<keyword evidence="2" id="KW-1185">Reference proteome</keyword>
<name>A0AAE0Z376_9GAST</name>
<evidence type="ECO:0000313" key="1">
    <source>
        <dbReference type="EMBL" id="KAK3761958.1"/>
    </source>
</evidence>
<proteinExistence type="predicted"/>
<gene>
    <name evidence="1" type="ORF">RRG08_035162</name>
</gene>
<reference evidence="1" key="1">
    <citation type="journal article" date="2023" name="G3 (Bethesda)">
        <title>A reference genome for the long-term kleptoplast-retaining sea slug Elysia crispata morphotype clarki.</title>
        <authorList>
            <person name="Eastman K.E."/>
            <person name="Pendleton A.L."/>
            <person name="Shaikh M.A."/>
            <person name="Suttiyut T."/>
            <person name="Ogas R."/>
            <person name="Tomko P."/>
            <person name="Gavelis G."/>
            <person name="Widhalm J.R."/>
            <person name="Wisecaver J.H."/>
        </authorList>
    </citation>
    <scope>NUCLEOTIDE SEQUENCE</scope>
    <source>
        <strain evidence="1">ECLA1</strain>
    </source>
</reference>
<comment type="caution">
    <text evidence="1">The sequence shown here is derived from an EMBL/GenBank/DDBJ whole genome shotgun (WGS) entry which is preliminary data.</text>
</comment>
<protein>
    <submittedName>
        <fullName evidence="1">Uncharacterized protein</fullName>
    </submittedName>
</protein>
<evidence type="ECO:0000313" key="2">
    <source>
        <dbReference type="Proteomes" id="UP001283361"/>
    </source>
</evidence>
<accession>A0AAE0Z376</accession>
<dbReference type="AlphaFoldDB" id="A0AAE0Z376"/>
<organism evidence="1 2">
    <name type="scientific">Elysia crispata</name>
    <name type="common">lettuce slug</name>
    <dbReference type="NCBI Taxonomy" id="231223"/>
    <lineage>
        <taxon>Eukaryota</taxon>
        <taxon>Metazoa</taxon>
        <taxon>Spiralia</taxon>
        <taxon>Lophotrochozoa</taxon>
        <taxon>Mollusca</taxon>
        <taxon>Gastropoda</taxon>
        <taxon>Heterobranchia</taxon>
        <taxon>Euthyneura</taxon>
        <taxon>Panpulmonata</taxon>
        <taxon>Sacoglossa</taxon>
        <taxon>Placobranchoidea</taxon>
        <taxon>Plakobranchidae</taxon>
        <taxon>Elysia</taxon>
    </lineage>
</organism>
<dbReference type="Proteomes" id="UP001283361">
    <property type="component" value="Unassembled WGS sequence"/>
</dbReference>